<dbReference type="InterPro" id="IPR011970">
    <property type="entry name" value="MltB_2"/>
</dbReference>
<dbReference type="InterPro" id="IPR023346">
    <property type="entry name" value="Lysozyme-like_dom_sf"/>
</dbReference>
<feature type="domain" description="Peptidoglycan binding-like" evidence="2">
    <location>
        <begin position="372"/>
        <end position="427"/>
    </location>
</feature>
<dbReference type="PROSITE" id="PS51257">
    <property type="entry name" value="PROKAR_LIPOPROTEIN"/>
    <property type="match status" value="1"/>
</dbReference>
<name>A0A1H1MCV8_9GAMM</name>
<dbReference type="FunFam" id="1.10.8.350:FF:000001">
    <property type="entry name" value="Lytic murein transglycosylase B"/>
    <property type="match status" value="1"/>
</dbReference>
<evidence type="ECO:0000313" key="5">
    <source>
        <dbReference type="Proteomes" id="UP000243207"/>
    </source>
</evidence>
<dbReference type="EMBL" id="LT629736">
    <property type="protein sequence ID" value="SDR84507.1"/>
    <property type="molecule type" value="Genomic_DNA"/>
</dbReference>
<dbReference type="Gene3D" id="1.10.101.10">
    <property type="entry name" value="PGBD-like superfamily/PGBD"/>
    <property type="match status" value="1"/>
</dbReference>
<evidence type="ECO:0000313" key="4">
    <source>
        <dbReference type="EMBL" id="SDR84507.1"/>
    </source>
</evidence>
<dbReference type="GO" id="GO:0009253">
    <property type="term" value="P:peptidoglycan catabolic process"/>
    <property type="evidence" value="ECO:0007669"/>
    <property type="project" value="TreeGrafter"/>
</dbReference>
<organism evidence="4 5">
    <name type="scientific">Halopseudomonas xinjiangensis</name>
    <dbReference type="NCBI Taxonomy" id="487184"/>
    <lineage>
        <taxon>Bacteria</taxon>
        <taxon>Pseudomonadati</taxon>
        <taxon>Pseudomonadota</taxon>
        <taxon>Gammaproteobacteria</taxon>
        <taxon>Pseudomonadales</taxon>
        <taxon>Pseudomonadaceae</taxon>
        <taxon>Halopseudomonas</taxon>
    </lineage>
</organism>
<keyword evidence="5" id="KW-1185">Reference proteome</keyword>
<proteinExistence type="predicted"/>
<keyword evidence="1" id="KW-0732">Signal</keyword>
<evidence type="ECO:0000259" key="2">
    <source>
        <dbReference type="Pfam" id="PF01471"/>
    </source>
</evidence>
<dbReference type="RefSeq" id="WP_093391605.1">
    <property type="nucleotide sequence ID" value="NZ_LT629736.1"/>
</dbReference>
<dbReference type="Gene3D" id="1.10.530.10">
    <property type="match status" value="1"/>
</dbReference>
<evidence type="ECO:0000259" key="3">
    <source>
        <dbReference type="Pfam" id="PF13406"/>
    </source>
</evidence>
<protein>
    <submittedName>
        <fullName evidence="4">Membrane-bound lytic murein transglycosylase B</fullName>
    </submittedName>
</protein>
<dbReference type="STRING" id="487184.SAMN05216421_0434"/>
<dbReference type="Proteomes" id="UP000243207">
    <property type="component" value="Chromosome I"/>
</dbReference>
<dbReference type="SUPFAM" id="SSF53955">
    <property type="entry name" value="Lysozyme-like"/>
    <property type="match status" value="1"/>
</dbReference>
<dbReference type="OrthoDB" id="9772911at2"/>
<dbReference type="InterPro" id="IPR043426">
    <property type="entry name" value="MltB-like"/>
</dbReference>
<dbReference type="NCBIfam" id="TIGR02283">
    <property type="entry name" value="MltB_2"/>
    <property type="match status" value="1"/>
</dbReference>
<accession>A0A1H1MCV8</accession>
<dbReference type="SUPFAM" id="SSF47090">
    <property type="entry name" value="PGBD-like"/>
    <property type="match status" value="1"/>
</dbReference>
<dbReference type="CDD" id="cd13399">
    <property type="entry name" value="Slt35-like"/>
    <property type="match status" value="1"/>
</dbReference>
<dbReference type="Pfam" id="PF01471">
    <property type="entry name" value="PG_binding_1"/>
    <property type="match status" value="1"/>
</dbReference>
<dbReference type="InterPro" id="IPR036365">
    <property type="entry name" value="PGBD-like_sf"/>
</dbReference>
<feature type="signal peptide" evidence="1">
    <location>
        <begin position="1"/>
        <end position="32"/>
    </location>
</feature>
<dbReference type="Pfam" id="PF13406">
    <property type="entry name" value="SLT_2"/>
    <property type="match status" value="1"/>
</dbReference>
<evidence type="ECO:0000256" key="1">
    <source>
        <dbReference type="SAM" id="SignalP"/>
    </source>
</evidence>
<sequence length="438" mass="47958">MLKKAYLSCSVSQALAASALGLTLLSACGSSAVQTAAEPAASTPVLAMVEDVIRPESFAAWRDEFRQQVLEQGVPADLFERIFADMQVDPAVIKADRSQPEFTRPVWEYLDGALSSQRLGTGQRLLLKHADALAAIEQRYGVDRHVLVAIWGLESNFGNNIGDRNVMRSLATLAYEGRRPDFARNELFAALDIIRNGDIEPDNMVGSWAGAMGQTQFIPSTYNRYAVDFDGDGRRDVWQSSADALGSAAHYLSASNWQPGQPWGMEISVPRQFNYSLADMAVRKTVAEWAELGVTEVGGTPLDPSLAERHASVLLPAGYRGPAFLVLNNFRSILRYNNSTSYALAIGLLSERFQGKGRVQASWPTEDKPLSRSERHELQERLQAAGFEPGGVDGILGANTRQAIRRFQQMRGWPADGYATQGLLDALRAHDQSTVPGL</sequence>
<reference evidence="5" key="1">
    <citation type="submission" date="2016-10" db="EMBL/GenBank/DDBJ databases">
        <authorList>
            <person name="Varghese N."/>
            <person name="Submissions S."/>
        </authorList>
    </citation>
    <scope>NUCLEOTIDE SEQUENCE [LARGE SCALE GENOMIC DNA]</scope>
    <source>
        <strain evidence="5">NRRL B-51270</strain>
    </source>
</reference>
<dbReference type="InterPro" id="IPR036366">
    <property type="entry name" value="PGBDSf"/>
</dbReference>
<dbReference type="PANTHER" id="PTHR30163">
    <property type="entry name" value="MEMBRANE-BOUND LYTIC MUREIN TRANSGLYCOSYLASE B"/>
    <property type="match status" value="1"/>
</dbReference>
<gene>
    <name evidence="4" type="ORF">SAMN05216421_0434</name>
</gene>
<dbReference type="Gene3D" id="1.10.8.350">
    <property type="entry name" value="Bacterial muramidase"/>
    <property type="match status" value="1"/>
</dbReference>
<dbReference type="PANTHER" id="PTHR30163:SF8">
    <property type="entry name" value="LYTIC MUREIN TRANSGLYCOSYLASE"/>
    <property type="match status" value="1"/>
</dbReference>
<dbReference type="InterPro" id="IPR002477">
    <property type="entry name" value="Peptidoglycan-bd-like"/>
</dbReference>
<dbReference type="InterPro" id="IPR031304">
    <property type="entry name" value="SLT_2"/>
</dbReference>
<dbReference type="AlphaFoldDB" id="A0A1H1MCV8"/>
<dbReference type="GO" id="GO:0008933">
    <property type="term" value="F:peptidoglycan lytic transglycosylase activity"/>
    <property type="evidence" value="ECO:0007669"/>
    <property type="project" value="TreeGrafter"/>
</dbReference>
<feature type="chain" id="PRO_5009254337" evidence="1">
    <location>
        <begin position="33"/>
        <end position="438"/>
    </location>
</feature>
<feature type="domain" description="Transglycosylase SLT" evidence="3">
    <location>
        <begin position="57"/>
        <end position="351"/>
    </location>
</feature>